<evidence type="ECO:0000313" key="9">
    <source>
        <dbReference type="Proteomes" id="UP001381693"/>
    </source>
</evidence>
<dbReference type="Pfam" id="PF03348">
    <property type="entry name" value="Serinc"/>
    <property type="match status" value="1"/>
</dbReference>
<evidence type="ECO:0000256" key="4">
    <source>
        <dbReference type="ARBA" id="ARBA00022989"/>
    </source>
</evidence>
<keyword evidence="4 6" id="KW-1133">Transmembrane helix</keyword>
<dbReference type="PANTHER" id="PTHR10383:SF9">
    <property type="entry name" value="SERINE INCORPORATOR, ISOFORM F"/>
    <property type="match status" value="1"/>
</dbReference>
<protein>
    <submittedName>
        <fullName evidence="8">Serine incorporator 3</fullName>
    </submittedName>
</protein>
<feature type="signal peptide" evidence="7">
    <location>
        <begin position="1"/>
        <end position="22"/>
    </location>
</feature>
<dbReference type="EMBL" id="JAXCGZ010009504">
    <property type="protein sequence ID" value="KAK7076953.1"/>
    <property type="molecule type" value="Genomic_DNA"/>
</dbReference>
<dbReference type="AlphaFoldDB" id="A0AAN8X9G4"/>
<dbReference type="InterPro" id="IPR005016">
    <property type="entry name" value="TDE1/TMS"/>
</dbReference>
<feature type="transmembrane region" description="Helical" evidence="6">
    <location>
        <begin position="392"/>
        <end position="412"/>
    </location>
</feature>
<feature type="transmembrane region" description="Helical" evidence="6">
    <location>
        <begin position="40"/>
        <end position="58"/>
    </location>
</feature>
<organism evidence="8 9">
    <name type="scientific">Halocaridina rubra</name>
    <name type="common">Hawaiian red shrimp</name>
    <dbReference type="NCBI Taxonomy" id="373956"/>
    <lineage>
        <taxon>Eukaryota</taxon>
        <taxon>Metazoa</taxon>
        <taxon>Ecdysozoa</taxon>
        <taxon>Arthropoda</taxon>
        <taxon>Crustacea</taxon>
        <taxon>Multicrustacea</taxon>
        <taxon>Malacostraca</taxon>
        <taxon>Eumalacostraca</taxon>
        <taxon>Eucarida</taxon>
        <taxon>Decapoda</taxon>
        <taxon>Pleocyemata</taxon>
        <taxon>Caridea</taxon>
        <taxon>Atyoidea</taxon>
        <taxon>Atyidae</taxon>
        <taxon>Halocaridina</taxon>
    </lineage>
</organism>
<dbReference type="GO" id="GO:0016020">
    <property type="term" value="C:membrane"/>
    <property type="evidence" value="ECO:0007669"/>
    <property type="project" value="UniProtKB-SubCell"/>
</dbReference>
<feature type="transmembrane region" description="Helical" evidence="6">
    <location>
        <begin position="272"/>
        <end position="290"/>
    </location>
</feature>
<dbReference type="Proteomes" id="UP001381693">
    <property type="component" value="Unassembled WGS sequence"/>
</dbReference>
<comment type="caution">
    <text evidence="8">The sequence shown here is derived from an EMBL/GenBank/DDBJ whole genome shotgun (WGS) entry which is preliminary data.</text>
</comment>
<keyword evidence="7" id="KW-0732">Signal</keyword>
<evidence type="ECO:0000313" key="8">
    <source>
        <dbReference type="EMBL" id="KAK7076953.1"/>
    </source>
</evidence>
<comment type="subcellular location">
    <subcellularLocation>
        <location evidence="1">Membrane</location>
        <topology evidence="1">Multi-pass membrane protein</topology>
    </subcellularLocation>
</comment>
<evidence type="ECO:0000256" key="5">
    <source>
        <dbReference type="ARBA" id="ARBA00023136"/>
    </source>
</evidence>
<feature type="transmembrane region" description="Helical" evidence="6">
    <location>
        <begin position="162"/>
        <end position="183"/>
    </location>
</feature>
<feature type="transmembrane region" description="Helical" evidence="6">
    <location>
        <begin position="100"/>
        <end position="122"/>
    </location>
</feature>
<comment type="similarity">
    <text evidence="2">Belongs to the TDE1 family.</text>
</comment>
<keyword evidence="5 6" id="KW-0472">Membrane</keyword>
<dbReference type="PANTHER" id="PTHR10383">
    <property type="entry name" value="SERINE INCORPORATOR"/>
    <property type="match status" value="1"/>
</dbReference>
<feature type="transmembrane region" description="Helical" evidence="6">
    <location>
        <begin position="134"/>
        <end position="156"/>
    </location>
</feature>
<reference evidence="8 9" key="1">
    <citation type="submission" date="2023-11" db="EMBL/GenBank/DDBJ databases">
        <title>Halocaridina rubra genome assembly.</title>
        <authorList>
            <person name="Smith C."/>
        </authorList>
    </citation>
    <scope>NUCLEOTIDE SEQUENCE [LARGE SCALE GENOMIC DNA]</scope>
    <source>
        <strain evidence="8">EP-1</strain>
        <tissue evidence="8">Whole</tissue>
    </source>
</reference>
<evidence type="ECO:0000256" key="1">
    <source>
        <dbReference type="ARBA" id="ARBA00004141"/>
    </source>
</evidence>
<accession>A0AAN8X9G4</accession>
<feature type="transmembrane region" description="Helical" evidence="6">
    <location>
        <begin position="204"/>
        <end position="230"/>
    </location>
</feature>
<sequence length="458" mass="50453">MGAVLGLCSAAQLACCCGSAACSLCCSACPSCKNSTSSRIMYAVMMLLGTIVACIMLSPGLQDALQKVPFCSSGDSSQSLVDLAADKVQVDCTELVGYLAVYRLCFAMSLFFFVMAVLMIGVKSSKDPRAGIQNGFWAIKYMILIGAIIGAFFIPHGQFGTVWMYFGMIGGFLFILIQLVLIIDFAHSWAESWVDKYEETESRGWYCALLFCTILNYALAITAIVLFYVFYTTSDSCGIHKFFISFNLILCTIISIISILPKVQESQPRSGLLQASVITLYTMYLTWSAMTNAPDKNCKPNWGEVISGNTPDDNKNEEPAFDGESIASLIIWFFCVLYSSMRTASNSQTSRLTMSDKVLLKDDNSAGGDPETGGEHHVWDNEDDGVAYSWSFFHTMFGLATLYVMMTLTNWFTPNSDLSTLSSNLAAVWVKIVSSWICLALYMWTLVAPLILTNRDFS</sequence>
<evidence type="ECO:0000256" key="3">
    <source>
        <dbReference type="ARBA" id="ARBA00022692"/>
    </source>
</evidence>
<feature type="chain" id="PRO_5042957532" evidence="7">
    <location>
        <begin position="23"/>
        <end position="458"/>
    </location>
</feature>
<feature type="transmembrane region" description="Helical" evidence="6">
    <location>
        <begin position="432"/>
        <end position="452"/>
    </location>
</feature>
<gene>
    <name evidence="8" type="primary">SERINC3</name>
    <name evidence="8" type="ORF">SK128_019962</name>
</gene>
<evidence type="ECO:0000256" key="6">
    <source>
        <dbReference type="SAM" id="Phobius"/>
    </source>
</evidence>
<name>A0AAN8X9G4_HALRR</name>
<proteinExistence type="inferred from homology"/>
<evidence type="ECO:0000256" key="7">
    <source>
        <dbReference type="SAM" id="SignalP"/>
    </source>
</evidence>
<keyword evidence="9" id="KW-1185">Reference proteome</keyword>
<feature type="transmembrane region" description="Helical" evidence="6">
    <location>
        <begin position="325"/>
        <end position="341"/>
    </location>
</feature>
<evidence type="ECO:0000256" key="2">
    <source>
        <dbReference type="ARBA" id="ARBA00006665"/>
    </source>
</evidence>
<feature type="transmembrane region" description="Helical" evidence="6">
    <location>
        <begin position="242"/>
        <end position="260"/>
    </location>
</feature>
<keyword evidence="3 6" id="KW-0812">Transmembrane</keyword>